<sequence length="331" mass="34725">MVVLGLIRGDATLKKRLIPVVAAAGTQIHACHAAMTKLRPLLNAAELKVAIAAALYEATHRLKSGAGELKITLGGGGSTINNAGALTTAKLGKLGDGQCGPATKVDSQVQVTATSEKEEPEPTKKTTAAHITAQCGDDGLPGSNSCHDTNLKATSVLLFKLTYDGTAANERNSWLSNTRQEKTISTSPVDLLKDAHTAAHNALNALRDSTELMGCEAVLNNYDTTAADANFNLLVTKTIDGNPTAEHGQEAKGTELQNLITEGYGAQGAQFHKQVWKALDQTTACAIKGKTETQTPIGQLADLLQISQATARTIVHNLASDEKPTTSAKKK</sequence>
<organism evidence="1">
    <name type="scientific">Trypanosoma brucei</name>
    <dbReference type="NCBI Taxonomy" id="5691"/>
    <lineage>
        <taxon>Eukaryota</taxon>
        <taxon>Discoba</taxon>
        <taxon>Euglenozoa</taxon>
        <taxon>Kinetoplastea</taxon>
        <taxon>Metakinetoplastina</taxon>
        <taxon>Trypanosomatida</taxon>
        <taxon>Trypanosomatidae</taxon>
        <taxon>Trypanosoma</taxon>
    </lineage>
</organism>
<protein>
    <submittedName>
        <fullName evidence="1">Variant surface glycoprotein 1125.2784</fullName>
    </submittedName>
</protein>
<dbReference type="AlphaFoldDB" id="A0A1J0R8T8"/>
<proteinExistence type="predicted"/>
<evidence type="ECO:0000313" key="1">
    <source>
        <dbReference type="EMBL" id="APD74216.1"/>
    </source>
</evidence>
<dbReference type="EMBL" id="KX700260">
    <property type="protein sequence ID" value="APD74216.1"/>
    <property type="molecule type" value="Genomic_DNA"/>
</dbReference>
<dbReference type="VEuPathDB" id="TriTrypDB:Tb427_000604800"/>
<accession>A0A1J0R8T8</accession>
<dbReference type="SUPFAM" id="SSF58087">
    <property type="entry name" value="Variant surface glycoprotein (N-terminal domain)"/>
    <property type="match status" value="1"/>
</dbReference>
<name>A0A1J0R8T8_9TRYP</name>
<reference evidence="1" key="1">
    <citation type="submission" date="2016-08" db="EMBL/GenBank/DDBJ databases">
        <title>VSG repertoire of Trypanosoma brucei EATRO 1125.</title>
        <authorList>
            <person name="Cross G.A."/>
        </authorList>
    </citation>
    <scope>NUCLEOTIDE SEQUENCE</scope>
    <source>
        <strain evidence="1">EATRO 1125</strain>
    </source>
</reference>